<dbReference type="Pfam" id="PF01420">
    <property type="entry name" value="Methylase_S"/>
    <property type="match status" value="2"/>
</dbReference>
<feature type="coiled-coil region" evidence="4">
    <location>
        <begin position="407"/>
        <end position="434"/>
    </location>
</feature>
<protein>
    <submittedName>
        <fullName evidence="6">Restriction modification system DNA specificity domain</fullName>
    </submittedName>
</protein>
<feature type="domain" description="Type I restriction modification DNA specificity" evidence="5">
    <location>
        <begin position="84"/>
        <end position="165"/>
    </location>
</feature>
<dbReference type="GO" id="GO:0009307">
    <property type="term" value="P:DNA restriction-modification system"/>
    <property type="evidence" value="ECO:0007669"/>
    <property type="project" value="UniProtKB-KW"/>
</dbReference>
<sequence>MNKVLLGDILTESKVESLNPDPNNRITVRLNVKGVEKRPVKNDTEGATKYYIRSFNQFIYGKQNLFKGAFGIIPKELDGFETSSDLPCFDIDINRCKPEWILYFFKKGNFYKTLEKIARGAGSKRISPKDFFKIEIPLPSIDQQESILNKISSITNYSIRIEDEIFSQQNLLKKLRQSILQEAIEGKLTAQWRKENSDVESVSKLLKKIRDEKERLIKEKKIKKGAEVSPILTNDIPFIIPQNWGWCRLGNLLRSLEYGTSKKCFQEKKYNTPILRIPNISSGIINVDDLKFTDLSEKEKAQYTLENNDILIIRSNGSREIVGRSVLVSNEFQNYGYAGYLIRLRFIGISIDAKYIQYALRSPYIREQIEMPLRTTVGINNINSVEISNLLIPLPPIEEQNVIVEKVENLFAMCDDLEQQINESKANAEMLMQSVLKEAFEEKSEVDTTEPHAPKTFQRSVLAAYLIDNSQDDQFFGHVKLQKMLYMCEAVNNLDFDTDYKRHAMGPYDPKLIRSVDSQLKKAKWFEVKKLDGEISRYVYHPLEKVEEYKKYVGRYWDQQKIEHIFHLMKPMRTLQAEIVATLYSAYTDLKKANVSITDAILINEARNNWHDNKKNIAVETWEKAIEWMKSKNLL</sequence>
<dbReference type="KEGG" id="sku:Sulku_0776"/>
<dbReference type="PANTHER" id="PTHR43140">
    <property type="entry name" value="TYPE-1 RESTRICTION ENZYME ECOKI SPECIFICITY PROTEIN"/>
    <property type="match status" value="1"/>
</dbReference>
<evidence type="ECO:0000259" key="5">
    <source>
        <dbReference type="Pfam" id="PF01420"/>
    </source>
</evidence>
<dbReference type="HOGENOM" id="CLU_417233_0_0_7"/>
<reference evidence="6 7" key="1">
    <citation type="journal article" date="2012" name="Stand. Genomic Sci.">
        <title>Complete genome sequence of the sulfur compounds oxidizing chemolithoautotroph Sulfuricurvum kujiense type strain (YK-1(T)).</title>
        <authorList>
            <person name="Han C."/>
            <person name="Kotsyurbenko O."/>
            <person name="Chertkov O."/>
            <person name="Held B."/>
            <person name="Lapidus A."/>
            <person name="Nolan M."/>
            <person name="Lucas S."/>
            <person name="Hammon N."/>
            <person name="Deshpande S."/>
            <person name="Cheng J.F."/>
            <person name="Tapia R."/>
            <person name="Goodwin L.A."/>
            <person name="Pitluck S."/>
            <person name="Liolios K."/>
            <person name="Pagani I."/>
            <person name="Ivanova N."/>
            <person name="Mavromatis K."/>
            <person name="Mikhailova N."/>
            <person name="Pati A."/>
            <person name="Chen A."/>
            <person name="Palaniappan K."/>
            <person name="Land M."/>
            <person name="Hauser L."/>
            <person name="Chang Y.J."/>
            <person name="Jeffries C.D."/>
            <person name="Brambilla E.M."/>
            <person name="Rohde M."/>
            <person name="Spring S."/>
            <person name="Sikorski J."/>
            <person name="Goker M."/>
            <person name="Woyke T."/>
            <person name="Bristow J."/>
            <person name="Eisen J.A."/>
            <person name="Markowitz V."/>
            <person name="Hugenholtz P."/>
            <person name="Kyrpides N.C."/>
            <person name="Klenk H.P."/>
            <person name="Detter J.C."/>
        </authorList>
    </citation>
    <scope>NUCLEOTIDE SEQUENCE [LARGE SCALE GENOMIC DNA]</scope>
    <source>
        <strain evidence="7">ATCC BAA-921 / DSM 16994 / JCM 11577 / YK-1</strain>
    </source>
</reference>
<accession>E4U1K6</accession>
<keyword evidence="2" id="KW-0680">Restriction system</keyword>
<dbReference type="PANTHER" id="PTHR43140:SF1">
    <property type="entry name" value="TYPE I RESTRICTION ENZYME ECOKI SPECIFICITY SUBUNIT"/>
    <property type="match status" value="1"/>
</dbReference>
<dbReference type="RefSeq" id="WP_013459639.1">
    <property type="nucleotide sequence ID" value="NC_014762.1"/>
</dbReference>
<dbReference type="InterPro" id="IPR000055">
    <property type="entry name" value="Restrct_endonuc_typeI_TRD"/>
</dbReference>
<evidence type="ECO:0000256" key="3">
    <source>
        <dbReference type="ARBA" id="ARBA00023125"/>
    </source>
</evidence>
<gene>
    <name evidence="6" type="ordered locus">Sulku_0776</name>
</gene>
<proteinExistence type="inferred from homology"/>
<dbReference type="Gene3D" id="3.90.220.20">
    <property type="entry name" value="DNA methylase specificity domains"/>
    <property type="match status" value="2"/>
</dbReference>
<keyword evidence="7" id="KW-1185">Reference proteome</keyword>
<evidence type="ECO:0000256" key="2">
    <source>
        <dbReference type="ARBA" id="ARBA00022747"/>
    </source>
</evidence>
<feature type="coiled-coil region" evidence="4">
    <location>
        <begin position="199"/>
        <end position="226"/>
    </location>
</feature>
<dbReference type="eggNOG" id="COG0732">
    <property type="taxonomic scope" value="Bacteria"/>
</dbReference>
<dbReference type="SUPFAM" id="SSF116734">
    <property type="entry name" value="DNA methylase specificity domain"/>
    <property type="match status" value="2"/>
</dbReference>
<name>E4U1K6_SULKY</name>
<feature type="domain" description="Type I restriction modification DNA specificity" evidence="5">
    <location>
        <begin position="242"/>
        <end position="423"/>
    </location>
</feature>
<organism evidence="6 7">
    <name type="scientific">Sulfuricurvum kujiense (strain ATCC BAA-921 / DSM 16994 / JCM 11577 / YK-1)</name>
    <dbReference type="NCBI Taxonomy" id="709032"/>
    <lineage>
        <taxon>Bacteria</taxon>
        <taxon>Pseudomonadati</taxon>
        <taxon>Campylobacterota</taxon>
        <taxon>Epsilonproteobacteria</taxon>
        <taxon>Campylobacterales</taxon>
        <taxon>Sulfurimonadaceae</taxon>
        <taxon>Sulfuricurvum</taxon>
    </lineage>
</organism>
<dbReference type="Proteomes" id="UP000008721">
    <property type="component" value="Chromosome"/>
</dbReference>
<dbReference type="STRING" id="709032.Sulku_0776"/>
<dbReference type="GO" id="GO:0003677">
    <property type="term" value="F:DNA binding"/>
    <property type="evidence" value="ECO:0007669"/>
    <property type="project" value="UniProtKB-KW"/>
</dbReference>
<evidence type="ECO:0000256" key="1">
    <source>
        <dbReference type="ARBA" id="ARBA00010923"/>
    </source>
</evidence>
<dbReference type="eggNOG" id="COG3465">
    <property type="taxonomic scope" value="Bacteria"/>
</dbReference>
<comment type="similarity">
    <text evidence="1">Belongs to the type-I restriction system S methylase family.</text>
</comment>
<evidence type="ECO:0000256" key="4">
    <source>
        <dbReference type="SAM" id="Coils"/>
    </source>
</evidence>
<dbReference type="OrthoDB" id="164285at2"/>
<evidence type="ECO:0000313" key="7">
    <source>
        <dbReference type="Proteomes" id="UP000008721"/>
    </source>
</evidence>
<keyword evidence="3" id="KW-0238">DNA-binding</keyword>
<dbReference type="AlphaFoldDB" id="E4U1K6"/>
<dbReference type="InterPro" id="IPR051212">
    <property type="entry name" value="Type-I_RE_S_subunit"/>
</dbReference>
<dbReference type="EMBL" id="CP002355">
    <property type="protein sequence ID" value="ADR33442.1"/>
    <property type="molecule type" value="Genomic_DNA"/>
</dbReference>
<dbReference type="REBASE" id="29556">
    <property type="entry name" value="S.SkuORF775P"/>
</dbReference>
<keyword evidence="4" id="KW-0175">Coiled coil</keyword>
<dbReference type="InterPro" id="IPR044946">
    <property type="entry name" value="Restrct_endonuc_typeI_TRD_sf"/>
</dbReference>
<evidence type="ECO:0000313" key="6">
    <source>
        <dbReference type="EMBL" id="ADR33442.1"/>
    </source>
</evidence>
<dbReference type="CDD" id="cd17517">
    <property type="entry name" value="RMtype1_S_EcoKI_StySPI-TRD2-CR2_like"/>
    <property type="match status" value="1"/>
</dbReference>